<dbReference type="Proteomes" id="UP000014680">
    <property type="component" value="Unassembled WGS sequence"/>
</dbReference>
<dbReference type="KEGG" id="eiv:EIN_287030"/>
<organism evidence="1 2">
    <name type="scientific">Entamoeba invadens IP1</name>
    <dbReference type="NCBI Taxonomy" id="370355"/>
    <lineage>
        <taxon>Eukaryota</taxon>
        <taxon>Amoebozoa</taxon>
        <taxon>Evosea</taxon>
        <taxon>Archamoebae</taxon>
        <taxon>Mastigamoebida</taxon>
        <taxon>Entamoebidae</taxon>
        <taxon>Entamoeba</taxon>
    </lineage>
</organism>
<proteinExistence type="predicted"/>
<dbReference type="GeneID" id="14888312"/>
<gene>
    <name evidence="1" type="ORF">EIN_287030</name>
</gene>
<dbReference type="RefSeq" id="XP_004256108.1">
    <property type="nucleotide sequence ID" value="XM_004256060.1"/>
</dbReference>
<evidence type="ECO:0000313" key="2">
    <source>
        <dbReference type="Proteomes" id="UP000014680"/>
    </source>
</evidence>
<dbReference type="EMBL" id="KB206647">
    <property type="protein sequence ID" value="ELP89337.1"/>
    <property type="molecule type" value="Genomic_DNA"/>
</dbReference>
<dbReference type="AlphaFoldDB" id="A0A0A1U4Y4"/>
<reference evidence="1 2" key="1">
    <citation type="submission" date="2012-10" db="EMBL/GenBank/DDBJ databases">
        <authorList>
            <person name="Zafar N."/>
            <person name="Inman J."/>
            <person name="Hall N."/>
            <person name="Lorenzi H."/>
            <person name="Caler E."/>
        </authorList>
    </citation>
    <scope>NUCLEOTIDE SEQUENCE [LARGE SCALE GENOMIC DNA]</scope>
    <source>
        <strain evidence="1 2">IP1</strain>
    </source>
</reference>
<accession>A0A0A1U4Y4</accession>
<name>A0A0A1U4Y4_ENTIV</name>
<sequence>MTTFANWETNLPVPHSEYFLYECTNQSIYFTIPINDTTDECTQTPYGVFNTTDYATDLNIRKVELTNMNFIFTTFKTIIADYSTIANSVFGYDVVDKFYSYQTTFKNCNFTLLKLDVRSQSQFYGTDLYMTVFNTTQMLNLNPLKLYINWCTIRNSTLETINVVQNTQKVVGTTQHTNKDDLYTHCQLFDFRSQHSF</sequence>
<evidence type="ECO:0000313" key="1">
    <source>
        <dbReference type="EMBL" id="ELP89337.1"/>
    </source>
</evidence>
<keyword evidence="2" id="KW-1185">Reference proteome</keyword>
<protein>
    <submittedName>
        <fullName evidence="1">Uncharacterized protein</fullName>
    </submittedName>
</protein>
<dbReference type="VEuPathDB" id="AmoebaDB:EIN_287030"/>